<dbReference type="VEuPathDB" id="FungiDB:Z518_10199"/>
<reference evidence="1 2" key="1">
    <citation type="submission" date="2015-01" db="EMBL/GenBank/DDBJ databases">
        <title>The Genome Sequence of Rhinocladiella mackenzie CBS 650.93.</title>
        <authorList>
            <consortium name="The Broad Institute Genomics Platform"/>
            <person name="Cuomo C."/>
            <person name="de Hoog S."/>
            <person name="Gorbushina A."/>
            <person name="Stielow B."/>
            <person name="Teixiera M."/>
            <person name="Abouelleil A."/>
            <person name="Chapman S.B."/>
            <person name="Priest M."/>
            <person name="Young S.K."/>
            <person name="Wortman J."/>
            <person name="Nusbaum C."/>
            <person name="Birren B."/>
        </authorList>
    </citation>
    <scope>NUCLEOTIDE SEQUENCE [LARGE SCALE GENOMIC DNA]</scope>
    <source>
        <strain evidence="1 2">CBS 650.93</strain>
    </source>
</reference>
<accession>A0A0D2GS44</accession>
<keyword evidence="2" id="KW-1185">Reference proteome</keyword>
<dbReference type="AlphaFoldDB" id="A0A0D2GS44"/>
<organism evidence="1 2">
    <name type="scientific">Rhinocladiella mackenziei CBS 650.93</name>
    <dbReference type="NCBI Taxonomy" id="1442369"/>
    <lineage>
        <taxon>Eukaryota</taxon>
        <taxon>Fungi</taxon>
        <taxon>Dikarya</taxon>
        <taxon>Ascomycota</taxon>
        <taxon>Pezizomycotina</taxon>
        <taxon>Eurotiomycetes</taxon>
        <taxon>Chaetothyriomycetidae</taxon>
        <taxon>Chaetothyriales</taxon>
        <taxon>Herpotrichiellaceae</taxon>
        <taxon>Rhinocladiella</taxon>
    </lineage>
</organism>
<dbReference type="OrthoDB" id="4149149at2759"/>
<sequence length="390" mass="44785">MADTRCANPELQLDVDLMMLEYTFYHATQAQFDFLFSGCQDEDKAAEATRLLTIFDSFIRLFAQDHPSYEKTPEFHLNVKILELLVLLSSRSTGLQQQFSPDMSKKLHDETVENLKARRRWLIAHQRQAQRRGKQLAGSDATDVTDDVEILIYNSWTRHKSGSSVSSHPSPSDFLPRFLDLLTRFMEISAEIAALRGTPEEKWMQIACEFMLQASLESIRIRLRDSGNEDMFLPRLDDCFAWGYFDAPDELIGPDDQAHVDEELAFFNHLFRAPTNDGAVDESPPRENPTWTKLRNEYLSEFHIADDASASSQTWRVDRLAQKYPPESFQDQLVQFLKNAWDLAMVNKPVLVQIEEGHLKSLGVEGAEFDDFMVRVGLREDLNGSLKLKL</sequence>
<dbReference type="GeneID" id="25298270"/>
<dbReference type="RefSeq" id="XP_013268269.1">
    <property type="nucleotide sequence ID" value="XM_013412815.1"/>
</dbReference>
<gene>
    <name evidence="1" type="ORF">Z518_10199</name>
</gene>
<dbReference type="EMBL" id="KN847482">
    <property type="protein sequence ID" value="KIX01133.1"/>
    <property type="molecule type" value="Genomic_DNA"/>
</dbReference>
<evidence type="ECO:0000313" key="2">
    <source>
        <dbReference type="Proteomes" id="UP000053617"/>
    </source>
</evidence>
<name>A0A0D2GS44_9EURO</name>
<dbReference type="HOGENOM" id="CLU_618245_0_0_1"/>
<protein>
    <submittedName>
        <fullName evidence="1">Uncharacterized protein</fullName>
    </submittedName>
</protein>
<dbReference type="Proteomes" id="UP000053617">
    <property type="component" value="Unassembled WGS sequence"/>
</dbReference>
<proteinExistence type="predicted"/>
<evidence type="ECO:0000313" key="1">
    <source>
        <dbReference type="EMBL" id="KIX01133.1"/>
    </source>
</evidence>